<feature type="transmembrane region" description="Helical" evidence="9">
    <location>
        <begin position="139"/>
        <end position="158"/>
    </location>
</feature>
<comment type="caution">
    <text evidence="12">The sequence shown here is derived from an EMBL/GenBank/DDBJ whole genome shotgun (WGS) entry which is preliminary data.</text>
</comment>
<comment type="subcellular location">
    <subcellularLocation>
        <location evidence="1 9">Cell inner membrane</location>
        <topology evidence="1 9">Multi-pass membrane protein</topology>
    </subcellularLocation>
</comment>
<dbReference type="GeneID" id="97239181"/>
<evidence type="ECO:0000256" key="3">
    <source>
        <dbReference type="ARBA" id="ARBA00022475"/>
    </source>
</evidence>
<evidence type="ECO:0000256" key="4">
    <source>
        <dbReference type="ARBA" id="ARBA00022519"/>
    </source>
</evidence>
<evidence type="ECO:0000313" key="12">
    <source>
        <dbReference type="EMBL" id="KYO55585.1"/>
    </source>
</evidence>
<evidence type="ECO:0000313" key="11">
    <source>
        <dbReference type="EMBL" id="HAE47457.1"/>
    </source>
</evidence>
<proteinExistence type="inferred from homology"/>
<accession>A0A162LLU6</accession>
<evidence type="ECO:0000313" key="14">
    <source>
        <dbReference type="Proteomes" id="UP000257706"/>
    </source>
</evidence>
<reference evidence="11 14" key="2">
    <citation type="journal article" date="2018" name="Nat. Biotechnol.">
        <title>A standardized bacterial taxonomy based on genome phylogeny substantially revises the tree of life.</title>
        <authorList>
            <person name="Parks D.H."/>
            <person name="Chuvochina M."/>
            <person name="Waite D.W."/>
            <person name="Rinke C."/>
            <person name="Skarshewski A."/>
            <person name="Chaumeil P.A."/>
            <person name="Hugenholtz P."/>
        </authorList>
    </citation>
    <scope>NUCLEOTIDE SEQUENCE [LARGE SCALE GENOMIC DNA]</scope>
    <source>
        <strain evidence="11">UBA8739</strain>
    </source>
</reference>
<dbReference type="EMBL" id="DMAI01000131">
    <property type="protein sequence ID" value="HAE47457.1"/>
    <property type="molecule type" value="Genomic_DNA"/>
</dbReference>
<evidence type="ECO:0000313" key="13">
    <source>
        <dbReference type="Proteomes" id="UP000075787"/>
    </source>
</evidence>
<dbReference type="RefSeq" id="WP_062762190.1">
    <property type="nucleotide sequence ID" value="NZ_CP121025.1"/>
</dbReference>
<keyword evidence="5 9" id="KW-0812">Transmembrane</keyword>
<keyword evidence="2 9" id="KW-0813">Transport</keyword>
<dbReference type="AlphaFoldDB" id="A0A162LLU6"/>
<keyword evidence="3" id="KW-1003">Cell membrane</keyword>
<dbReference type="InterPro" id="IPR055348">
    <property type="entry name" value="DctQ"/>
</dbReference>
<evidence type="ECO:0000256" key="7">
    <source>
        <dbReference type="ARBA" id="ARBA00023136"/>
    </source>
</evidence>
<sequence>MSALVGVVRGYCTAVTAFNHLLARLAALVMFVVVPVILFEVVSRYFFDAPTNWAMESATLVFGPYFLTAGPWLLHIHGHVNIDILHKAVGRRLQLVFDAFGQLVIMGFCWVLIELSWPLAVNSWELGETSFSSWNPEIWWTKFFLPGALALLFLQAVAEFLRAAIQLGGGDDPMNGAGRPRAGAA</sequence>
<feature type="transmembrane region" description="Helical" evidence="9">
    <location>
        <begin position="21"/>
        <end position="47"/>
    </location>
</feature>
<dbReference type="Proteomes" id="UP000075787">
    <property type="component" value="Unassembled WGS sequence"/>
</dbReference>
<dbReference type="InterPro" id="IPR007387">
    <property type="entry name" value="TRAP_DctQ"/>
</dbReference>
<keyword evidence="6 9" id="KW-1133">Transmembrane helix</keyword>
<dbReference type="Pfam" id="PF04290">
    <property type="entry name" value="DctQ"/>
    <property type="match status" value="1"/>
</dbReference>
<protein>
    <recommendedName>
        <fullName evidence="9">TRAP transporter small permease protein</fullName>
    </recommendedName>
</protein>
<gene>
    <name evidence="12" type="ORF">AUP44_23200</name>
    <name evidence="11" type="ORF">DCK97_08560</name>
</gene>
<dbReference type="OrthoDB" id="9794346at2"/>
<comment type="function">
    <text evidence="9">Part of the tripartite ATP-independent periplasmic (TRAP) transport system.</text>
</comment>
<dbReference type="GO" id="GO:0005886">
    <property type="term" value="C:plasma membrane"/>
    <property type="evidence" value="ECO:0007669"/>
    <property type="project" value="UniProtKB-SubCell"/>
</dbReference>
<feature type="transmembrane region" description="Helical" evidence="9">
    <location>
        <begin position="95"/>
        <end position="119"/>
    </location>
</feature>
<dbReference type="GO" id="GO:0022857">
    <property type="term" value="F:transmembrane transporter activity"/>
    <property type="evidence" value="ECO:0007669"/>
    <property type="project" value="UniProtKB-UniRule"/>
</dbReference>
<keyword evidence="7 9" id="KW-0472">Membrane</keyword>
<comment type="subunit">
    <text evidence="9">The complex comprises the extracytoplasmic solute receptor protein and the two transmembrane proteins.</text>
</comment>
<reference evidence="12 13" key="1">
    <citation type="submission" date="2015-12" db="EMBL/GenBank/DDBJ databases">
        <title>Genome sequence of Tistrella mobilis MCCC 1A02139.</title>
        <authorList>
            <person name="Lu L."/>
            <person name="Lai Q."/>
            <person name="Shao Z."/>
            <person name="Qian P."/>
        </authorList>
    </citation>
    <scope>NUCLEOTIDE SEQUENCE [LARGE SCALE GENOMIC DNA]</scope>
    <source>
        <strain evidence="12 13">MCCC 1A02139</strain>
    </source>
</reference>
<evidence type="ECO:0000256" key="6">
    <source>
        <dbReference type="ARBA" id="ARBA00022989"/>
    </source>
</evidence>
<evidence type="ECO:0000256" key="5">
    <source>
        <dbReference type="ARBA" id="ARBA00022692"/>
    </source>
</evidence>
<evidence type="ECO:0000256" key="8">
    <source>
        <dbReference type="ARBA" id="ARBA00038436"/>
    </source>
</evidence>
<feature type="transmembrane region" description="Helical" evidence="9">
    <location>
        <begin position="53"/>
        <end position="74"/>
    </location>
</feature>
<evidence type="ECO:0000256" key="2">
    <source>
        <dbReference type="ARBA" id="ARBA00022448"/>
    </source>
</evidence>
<comment type="similarity">
    <text evidence="8 9">Belongs to the TRAP transporter small permease family.</text>
</comment>
<evidence type="ECO:0000256" key="1">
    <source>
        <dbReference type="ARBA" id="ARBA00004429"/>
    </source>
</evidence>
<dbReference type="PANTHER" id="PTHR35011">
    <property type="entry name" value="2,3-DIKETO-L-GULONATE TRAP TRANSPORTER SMALL PERMEASE PROTEIN YIAM"/>
    <property type="match status" value="1"/>
</dbReference>
<dbReference type="PANTHER" id="PTHR35011:SF4">
    <property type="entry name" value="SLL1102 PROTEIN"/>
    <property type="match status" value="1"/>
</dbReference>
<feature type="domain" description="Tripartite ATP-independent periplasmic transporters DctQ component" evidence="10">
    <location>
        <begin position="36"/>
        <end position="164"/>
    </location>
</feature>
<dbReference type="Proteomes" id="UP000257706">
    <property type="component" value="Unassembled WGS sequence"/>
</dbReference>
<name>A0A162LLU6_9PROT</name>
<evidence type="ECO:0000259" key="10">
    <source>
        <dbReference type="Pfam" id="PF04290"/>
    </source>
</evidence>
<organism evidence="12 13">
    <name type="scientific">Tistrella mobilis</name>
    <dbReference type="NCBI Taxonomy" id="171437"/>
    <lineage>
        <taxon>Bacteria</taxon>
        <taxon>Pseudomonadati</taxon>
        <taxon>Pseudomonadota</taxon>
        <taxon>Alphaproteobacteria</taxon>
        <taxon>Geminicoccales</taxon>
        <taxon>Geminicoccaceae</taxon>
        <taxon>Tistrella</taxon>
    </lineage>
</organism>
<dbReference type="EMBL" id="LPZR01000061">
    <property type="protein sequence ID" value="KYO55585.1"/>
    <property type="molecule type" value="Genomic_DNA"/>
</dbReference>
<keyword evidence="4 9" id="KW-0997">Cell inner membrane</keyword>
<evidence type="ECO:0000256" key="9">
    <source>
        <dbReference type="RuleBase" id="RU369079"/>
    </source>
</evidence>